<dbReference type="GO" id="GO:0008198">
    <property type="term" value="F:ferrous iron binding"/>
    <property type="evidence" value="ECO:0007669"/>
    <property type="project" value="TreeGrafter"/>
</dbReference>
<dbReference type="InterPro" id="IPR044862">
    <property type="entry name" value="Pro_4_hyd_alph_FE2OG_OXY"/>
</dbReference>
<reference evidence="3" key="1">
    <citation type="submission" date="2021-11" db="EMBL/GenBank/DDBJ databases">
        <authorList>
            <consortium name="Genoscope - CEA"/>
            <person name="William W."/>
        </authorList>
    </citation>
    <scope>NUCLEOTIDE SEQUENCE</scope>
</reference>
<sequence length="343" mass="36753">MATLCETALVDAADDDSEAGALDDLLGLGGALADVADASDDDDADALVDDAFGRRARGAGASVSGAKGWAVLDDALLPSVAARIRDAAAQETFKQHTFVYDGQTYAKPGVAEVDLAEGTCATSLANDLRGVAEALVPALAVSCGVFDGDAAIKIQRNTSGAFACHYDNAGPPSKRSVTAVLYLGRADGAAVSDQDGGALCLAPFLRRRARFRPLMNRLVLFKSDRVLHSVERWRGASPRLCVSFWFEGPVNAPEDLVLTRDRLRFSGWDEAAEFFMNSPVQRALSRSVYDDDYRSSIRDMRSDGEDAMLAGHARVVEATVKSLEPLVEELRRRRALIGVDLEL</sequence>
<dbReference type="PANTHER" id="PTHR12907:SF26">
    <property type="entry name" value="HIF PROLYL HYDROXYLASE, ISOFORM C"/>
    <property type="match status" value="1"/>
</dbReference>
<dbReference type="PANTHER" id="PTHR12907">
    <property type="entry name" value="EGL NINE HOMOLOG-RELATED"/>
    <property type="match status" value="1"/>
</dbReference>
<dbReference type="GO" id="GO:0031543">
    <property type="term" value="F:peptidyl-proline dioxygenase activity"/>
    <property type="evidence" value="ECO:0007669"/>
    <property type="project" value="TreeGrafter"/>
</dbReference>
<dbReference type="InterPro" id="IPR051559">
    <property type="entry name" value="HIF_prolyl_hydroxylases"/>
</dbReference>
<gene>
    <name evidence="3" type="ORF">PECAL_6P03230</name>
</gene>
<dbReference type="Pfam" id="PF13640">
    <property type="entry name" value="2OG-FeII_Oxy_3"/>
    <property type="match status" value="1"/>
</dbReference>
<keyword evidence="1" id="KW-0847">Vitamin C</keyword>
<name>A0A8J2T0I6_9STRA</name>
<evidence type="ECO:0000313" key="3">
    <source>
        <dbReference type="EMBL" id="CAH0378727.1"/>
    </source>
</evidence>
<dbReference type="Proteomes" id="UP000789595">
    <property type="component" value="Unassembled WGS sequence"/>
</dbReference>
<evidence type="ECO:0000313" key="4">
    <source>
        <dbReference type="Proteomes" id="UP000789595"/>
    </source>
</evidence>
<dbReference type="GO" id="GO:0071456">
    <property type="term" value="P:cellular response to hypoxia"/>
    <property type="evidence" value="ECO:0007669"/>
    <property type="project" value="TreeGrafter"/>
</dbReference>
<organism evidence="3 4">
    <name type="scientific">Pelagomonas calceolata</name>
    <dbReference type="NCBI Taxonomy" id="35677"/>
    <lineage>
        <taxon>Eukaryota</taxon>
        <taxon>Sar</taxon>
        <taxon>Stramenopiles</taxon>
        <taxon>Ochrophyta</taxon>
        <taxon>Pelagophyceae</taxon>
        <taxon>Pelagomonadales</taxon>
        <taxon>Pelagomonadaceae</taxon>
        <taxon>Pelagomonas</taxon>
    </lineage>
</organism>
<dbReference type="AlphaFoldDB" id="A0A8J2T0I6"/>
<dbReference type="GO" id="GO:0031418">
    <property type="term" value="F:L-ascorbic acid binding"/>
    <property type="evidence" value="ECO:0007669"/>
    <property type="project" value="UniProtKB-KW"/>
</dbReference>
<accession>A0A8J2T0I6</accession>
<evidence type="ECO:0000256" key="1">
    <source>
        <dbReference type="ARBA" id="ARBA00022896"/>
    </source>
</evidence>
<feature type="domain" description="Prolyl 4-hydroxylase alpha subunit Fe(2+) 2OG dioxygenase" evidence="2">
    <location>
        <begin position="155"/>
        <end position="246"/>
    </location>
</feature>
<keyword evidence="4" id="KW-1185">Reference proteome</keyword>
<dbReference type="OrthoDB" id="76265at2759"/>
<evidence type="ECO:0000259" key="2">
    <source>
        <dbReference type="Pfam" id="PF13640"/>
    </source>
</evidence>
<dbReference type="EMBL" id="CAKKNE010000006">
    <property type="protein sequence ID" value="CAH0378727.1"/>
    <property type="molecule type" value="Genomic_DNA"/>
</dbReference>
<comment type="caution">
    <text evidence="3">The sequence shown here is derived from an EMBL/GenBank/DDBJ whole genome shotgun (WGS) entry which is preliminary data.</text>
</comment>
<dbReference type="Gene3D" id="2.60.120.620">
    <property type="entry name" value="q2cbj1_9rhob like domain"/>
    <property type="match status" value="1"/>
</dbReference>
<proteinExistence type="predicted"/>
<protein>
    <recommendedName>
        <fullName evidence="2">Prolyl 4-hydroxylase alpha subunit Fe(2+) 2OG dioxygenase domain-containing protein</fullName>
    </recommendedName>
</protein>